<organism evidence="2 3">
    <name type="scientific">Thraustotheca clavata</name>
    <dbReference type="NCBI Taxonomy" id="74557"/>
    <lineage>
        <taxon>Eukaryota</taxon>
        <taxon>Sar</taxon>
        <taxon>Stramenopiles</taxon>
        <taxon>Oomycota</taxon>
        <taxon>Saprolegniomycetes</taxon>
        <taxon>Saprolegniales</taxon>
        <taxon>Achlyaceae</taxon>
        <taxon>Thraustotheca</taxon>
    </lineage>
</organism>
<name>A0A1V9ZHP2_9STRA</name>
<evidence type="ECO:0000313" key="3">
    <source>
        <dbReference type="Proteomes" id="UP000243217"/>
    </source>
</evidence>
<accession>A0A1V9ZHP2</accession>
<comment type="caution">
    <text evidence="2">The sequence shown here is derived from an EMBL/GenBank/DDBJ whole genome shotgun (WGS) entry which is preliminary data.</text>
</comment>
<sequence length="122" mass="14182">MTCVQPCLKRRYVDYYDEDDQGLAVLLAACCLTQTFSRQNDDIHPKERASVQEQLIAFLNQCKPHAPHGMRQKLPTLARKLEIILFQAASTKEEYLDSSTFMMRLKAIGQLRQTKRRRVVPR</sequence>
<reference evidence="2 3" key="1">
    <citation type="journal article" date="2014" name="Genome Biol. Evol.">
        <title>The secreted proteins of Achlya hypogyna and Thraustotheca clavata identify the ancestral oomycete secretome and reveal gene acquisitions by horizontal gene transfer.</title>
        <authorList>
            <person name="Misner I."/>
            <person name="Blouin N."/>
            <person name="Leonard G."/>
            <person name="Richards T.A."/>
            <person name="Lane C.E."/>
        </authorList>
    </citation>
    <scope>NUCLEOTIDE SEQUENCE [LARGE SCALE GENOMIC DNA]</scope>
    <source>
        <strain evidence="2 3">ATCC 34112</strain>
    </source>
</reference>
<evidence type="ECO:0000313" key="2">
    <source>
        <dbReference type="EMBL" id="OQR97513.1"/>
    </source>
</evidence>
<evidence type="ECO:0000256" key="1">
    <source>
        <dbReference type="ARBA" id="ARBA00023242"/>
    </source>
</evidence>
<dbReference type="EMBL" id="JNBS01001904">
    <property type="protein sequence ID" value="OQR97513.1"/>
    <property type="molecule type" value="Genomic_DNA"/>
</dbReference>
<dbReference type="Proteomes" id="UP000243217">
    <property type="component" value="Unassembled WGS sequence"/>
</dbReference>
<dbReference type="GO" id="GO:0003712">
    <property type="term" value="F:transcription coregulator activity"/>
    <property type="evidence" value="ECO:0007669"/>
    <property type="project" value="InterPro"/>
</dbReference>
<dbReference type="AlphaFoldDB" id="A0A1V9ZHP2"/>
<protein>
    <submittedName>
        <fullName evidence="2">Uncharacterized protein</fullName>
    </submittedName>
</protein>
<dbReference type="GO" id="GO:0006355">
    <property type="term" value="P:regulation of DNA-templated transcription"/>
    <property type="evidence" value="ECO:0007669"/>
    <property type="project" value="InterPro"/>
</dbReference>
<dbReference type="Gene3D" id="1.10.246.20">
    <property type="entry name" value="Coactivator CBP, KIX domain"/>
    <property type="match status" value="1"/>
</dbReference>
<gene>
    <name evidence="2" type="ORF">THRCLA_21926</name>
</gene>
<dbReference type="OrthoDB" id="70192at2759"/>
<dbReference type="InterPro" id="IPR036529">
    <property type="entry name" value="KIX_dom_sf"/>
</dbReference>
<keyword evidence="3" id="KW-1185">Reference proteome</keyword>
<keyword evidence="1" id="KW-0539">Nucleus</keyword>
<proteinExistence type="predicted"/>